<evidence type="ECO:0000313" key="2">
    <source>
        <dbReference type="Proteomes" id="UP000184440"/>
    </source>
</evidence>
<dbReference type="AlphaFoldDB" id="A0A1M7TXG2"/>
<gene>
    <name evidence="1" type="ORF">SAMN05443668_107296</name>
</gene>
<dbReference type="Proteomes" id="UP000184440">
    <property type="component" value="Unassembled WGS sequence"/>
</dbReference>
<dbReference type="InterPro" id="IPR010310">
    <property type="entry name" value="T7SS_ESAT-6-like"/>
</dbReference>
<dbReference type="OrthoDB" id="3387628at2"/>
<name>A0A1M7TXG2_9ACTN</name>
<dbReference type="SUPFAM" id="SSF140453">
    <property type="entry name" value="EsxAB dimer-like"/>
    <property type="match status" value="1"/>
</dbReference>
<organism evidence="1 2">
    <name type="scientific">Cryptosporangium aurantiacum</name>
    <dbReference type="NCBI Taxonomy" id="134849"/>
    <lineage>
        <taxon>Bacteria</taxon>
        <taxon>Bacillati</taxon>
        <taxon>Actinomycetota</taxon>
        <taxon>Actinomycetes</taxon>
        <taxon>Cryptosporangiales</taxon>
        <taxon>Cryptosporangiaceae</taxon>
        <taxon>Cryptosporangium</taxon>
    </lineage>
</organism>
<evidence type="ECO:0000313" key="1">
    <source>
        <dbReference type="EMBL" id="SHN75434.1"/>
    </source>
</evidence>
<dbReference type="Pfam" id="PF06013">
    <property type="entry name" value="WXG100"/>
    <property type="match status" value="1"/>
</dbReference>
<reference evidence="1 2" key="1">
    <citation type="submission" date="2016-11" db="EMBL/GenBank/DDBJ databases">
        <authorList>
            <person name="Jaros S."/>
            <person name="Januszkiewicz K."/>
            <person name="Wedrychowicz H."/>
        </authorList>
    </citation>
    <scope>NUCLEOTIDE SEQUENCE [LARGE SCALE GENOMIC DNA]</scope>
    <source>
        <strain evidence="1 2">DSM 46144</strain>
    </source>
</reference>
<proteinExistence type="predicted"/>
<dbReference type="STRING" id="134849.SAMN05443668_107296"/>
<accession>A0A1M7TXG2</accession>
<dbReference type="Gene3D" id="1.10.287.1060">
    <property type="entry name" value="ESAT-6-like"/>
    <property type="match status" value="1"/>
</dbReference>
<dbReference type="RefSeq" id="WP_073260085.1">
    <property type="nucleotide sequence ID" value="NZ_FRCS01000007.1"/>
</dbReference>
<dbReference type="InterPro" id="IPR036689">
    <property type="entry name" value="ESAT-6-like_sf"/>
</dbReference>
<keyword evidence="2" id="KW-1185">Reference proteome</keyword>
<sequence length="103" mass="10813">MPYEADDLLYNYEGISSVSGAIEAFVAQMNANLDEVDAVIRNLLANGWGGSEGAAAFQAQSAKWHSGANDMAVTLRSLSTKVGDAGINMKALDQNVASRFGVS</sequence>
<dbReference type="EMBL" id="FRCS01000007">
    <property type="protein sequence ID" value="SHN75434.1"/>
    <property type="molecule type" value="Genomic_DNA"/>
</dbReference>
<protein>
    <submittedName>
        <fullName evidence="1">WXG100 family type VII secretion target</fullName>
    </submittedName>
</protein>